<organism evidence="1 2">
    <name type="scientific">Heyndrickxia acidicola</name>
    <dbReference type="NCBI Taxonomy" id="209389"/>
    <lineage>
        <taxon>Bacteria</taxon>
        <taxon>Bacillati</taxon>
        <taxon>Bacillota</taxon>
        <taxon>Bacilli</taxon>
        <taxon>Bacillales</taxon>
        <taxon>Bacillaceae</taxon>
        <taxon>Heyndrickxia</taxon>
    </lineage>
</organism>
<protein>
    <submittedName>
        <fullName evidence="1">Uncharacterized protein</fullName>
    </submittedName>
</protein>
<gene>
    <name evidence="1" type="ORF">P4T90_02035</name>
</gene>
<dbReference type="EMBL" id="JARMAB010000003">
    <property type="protein sequence ID" value="MED1201864.1"/>
    <property type="molecule type" value="Genomic_DNA"/>
</dbReference>
<sequence length="47" mass="5876">MNIEEVSFFLYELNRLMLDYQKCSDKKIRREILEDIHLLKHALHYYC</sequence>
<dbReference type="Proteomes" id="UP001341444">
    <property type="component" value="Unassembled WGS sequence"/>
</dbReference>
<dbReference type="RefSeq" id="WP_157090717.1">
    <property type="nucleotide sequence ID" value="NZ_JARMAB010000003.1"/>
</dbReference>
<comment type="caution">
    <text evidence="1">The sequence shown here is derived from an EMBL/GenBank/DDBJ whole genome shotgun (WGS) entry which is preliminary data.</text>
</comment>
<evidence type="ECO:0000313" key="2">
    <source>
        <dbReference type="Proteomes" id="UP001341444"/>
    </source>
</evidence>
<proteinExistence type="predicted"/>
<reference evidence="1 2" key="1">
    <citation type="submission" date="2023-03" db="EMBL/GenBank/DDBJ databases">
        <title>Bacillus Genome Sequencing.</title>
        <authorList>
            <person name="Dunlap C."/>
        </authorList>
    </citation>
    <scope>NUCLEOTIDE SEQUENCE [LARGE SCALE GENOMIC DNA]</scope>
    <source>
        <strain evidence="1 2">B-23453</strain>
    </source>
</reference>
<evidence type="ECO:0000313" key="1">
    <source>
        <dbReference type="EMBL" id="MED1201864.1"/>
    </source>
</evidence>
<name>A0ABU6MBR5_9BACI</name>
<keyword evidence="2" id="KW-1185">Reference proteome</keyword>
<accession>A0ABU6MBR5</accession>